<evidence type="ECO:0000313" key="4">
    <source>
        <dbReference type="EMBL" id="RMZ67912.1"/>
    </source>
</evidence>
<sequence length="553" mass="62051">MASSEEDALINIGGSALSHAGRERLQGRGDCPSYHWRGHSRGATMPKRSAGCFECRKRKVRCDEAKPECSNCLRRGIQCPGYRPTQSFILHNFNAHGEKPALIKEDENAYRYASQTSPSEQKNFEIPLGQTLVHRNSITTEDPHLPKQVSPVAADRIQHLGTFIALYLPRAEGPALPPPSALMLGLPNMPANSNVLMTAIDALSAAQLAVANRNSLLVHRSRSLYGTALSQLLRAIQDSEKALKDETLLSTYLLTLYEVFVGVAQGYGFFYHVQGLLHLLKQRGPASFQSRQSMQIYHAIRYNSLTIGYHMRKASMLDTPDWLAVTAKAAKVDPYVALQDICIAIPRILERTDKLAKDCPKEEVESLIDDAQQVASRAFDWFSHFERHGPRYNKVDVATMVGFSEICPDLDGGGVFNSVFAFHYFGAGICYLIYWMSMLILQSNTFKLLRRHRQLDLKELMTWDRQLSNYADSICRSVPYHCRPVTGYTGKFGSLTPLMVARKFYEMKGAKTEAAWCIKVYMGARVPELYSAEFSLDPLDAVKDTVKNNPRII</sequence>
<dbReference type="SMART" id="SM00066">
    <property type="entry name" value="GAL4"/>
    <property type="match status" value="1"/>
</dbReference>
<keyword evidence="1" id="KW-0539">Nucleus</keyword>
<feature type="transmembrane region" description="Helical" evidence="2">
    <location>
        <begin position="421"/>
        <end position="441"/>
    </location>
</feature>
<keyword evidence="2" id="KW-1133">Transmembrane helix</keyword>
<name>A0A3M7M0E8_9PLEO</name>
<dbReference type="InterPro" id="IPR053178">
    <property type="entry name" value="Osmoadaptation_assoc"/>
</dbReference>
<dbReference type="PROSITE" id="PS50048">
    <property type="entry name" value="ZN2_CY6_FUNGAL_2"/>
    <property type="match status" value="1"/>
</dbReference>
<dbReference type="InterPro" id="IPR001138">
    <property type="entry name" value="Zn2Cys6_DnaBD"/>
</dbReference>
<feature type="domain" description="Zn(2)-C6 fungal-type" evidence="3">
    <location>
        <begin position="51"/>
        <end position="79"/>
    </location>
</feature>
<gene>
    <name evidence="4" type="ORF">GMOD_00003982</name>
</gene>
<keyword evidence="5" id="KW-1185">Reference proteome</keyword>
<evidence type="ECO:0000313" key="5">
    <source>
        <dbReference type="Proteomes" id="UP000265663"/>
    </source>
</evidence>
<dbReference type="Proteomes" id="UP000265663">
    <property type="component" value="Unassembled WGS sequence"/>
</dbReference>
<dbReference type="InterPro" id="IPR021858">
    <property type="entry name" value="Fun_TF"/>
</dbReference>
<evidence type="ECO:0000259" key="3">
    <source>
        <dbReference type="PROSITE" id="PS50048"/>
    </source>
</evidence>
<dbReference type="SUPFAM" id="SSF57701">
    <property type="entry name" value="Zn2/Cys6 DNA-binding domain"/>
    <property type="match status" value="1"/>
</dbReference>
<dbReference type="PANTHER" id="PTHR38111">
    <property type="entry name" value="ZN(2)-C6 FUNGAL-TYPE DOMAIN-CONTAINING PROTEIN-RELATED"/>
    <property type="match status" value="1"/>
</dbReference>
<dbReference type="CDD" id="cd00067">
    <property type="entry name" value="GAL4"/>
    <property type="match status" value="1"/>
</dbReference>
<evidence type="ECO:0000256" key="2">
    <source>
        <dbReference type="SAM" id="Phobius"/>
    </source>
</evidence>
<dbReference type="PROSITE" id="PS00463">
    <property type="entry name" value="ZN2_CY6_FUNGAL_1"/>
    <property type="match status" value="1"/>
</dbReference>
<keyword evidence="2" id="KW-0472">Membrane</keyword>
<keyword evidence="2" id="KW-0812">Transmembrane</keyword>
<dbReference type="OrthoDB" id="4491390at2759"/>
<dbReference type="AlphaFoldDB" id="A0A3M7M0E8"/>
<dbReference type="Pfam" id="PF11951">
    <property type="entry name" value="Fungal_trans_2"/>
    <property type="match status" value="1"/>
</dbReference>
<dbReference type="EMBL" id="KE747814">
    <property type="protein sequence ID" value="RMZ67912.1"/>
    <property type="molecule type" value="Genomic_DNA"/>
</dbReference>
<protein>
    <submittedName>
        <fullName evidence="4">C6 zinc finger domain</fullName>
    </submittedName>
</protein>
<reference evidence="4 5" key="1">
    <citation type="journal article" date="2014" name="PLoS ONE">
        <title>De novo Genome Assembly of the Fungal Plant Pathogen Pyrenophora semeniperda.</title>
        <authorList>
            <person name="Soliai M.M."/>
            <person name="Meyer S.E."/>
            <person name="Udall J.A."/>
            <person name="Elzinga D.E."/>
            <person name="Hermansen R.A."/>
            <person name="Bodily P.M."/>
            <person name="Hart A.A."/>
            <person name="Coleman C.E."/>
        </authorList>
    </citation>
    <scope>NUCLEOTIDE SEQUENCE [LARGE SCALE GENOMIC DNA]</scope>
    <source>
        <strain evidence="4 5">CCB06</strain>
        <tissue evidence="4">Mycelium</tissue>
    </source>
</reference>
<proteinExistence type="predicted"/>
<dbReference type="InterPro" id="IPR036864">
    <property type="entry name" value="Zn2-C6_fun-type_DNA-bd_sf"/>
</dbReference>
<dbReference type="Pfam" id="PF00172">
    <property type="entry name" value="Zn_clus"/>
    <property type="match status" value="1"/>
</dbReference>
<accession>A0A3M7M0E8</accession>
<evidence type="ECO:0000256" key="1">
    <source>
        <dbReference type="ARBA" id="ARBA00023242"/>
    </source>
</evidence>
<organism evidence="4 5">
    <name type="scientific">Pyrenophora seminiperda CCB06</name>
    <dbReference type="NCBI Taxonomy" id="1302712"/>
    <lineage>
        <taxon>Eukaryota</taxon>
        <taxon>Fungi</taxon>
        <taxon>Dikarya</taxon>
        <taxon>Ascomycota</taxon>
        <taxon>Pezizomycotina</taxon>
        <taxon>Dothideomycetes</taxon>
        <taxon>Pleosporomycetidae</taxon>
        <taxon>Pleosporales</taxon>
        <taxon>Pleosporineae</taxon>
        <taxon>Pleosporaceae</taxon>
        <taxon>Pyrenophora</taxon>
    </lineage>
</organism>
<dbReference type="Gene3D" id="4.10.240.10">
    <property type="entry name" value="Zn(2)-C6 fungal-type DNA-binding domain"/>
    <property type="match status" value="1"/>
</dbReference>
<dbReference type="GO" id="GO:0000981">
    <property type="term" value="F:DNA-binding transcription factor activity, RNA polymerase II-specific"/>
    <property type="evidence" value="ECO:0007669"/>
    <property type="project" value="InterPro"/>
</dbReference>
<dbReference type="GO" id="GO:0008270">
    <property type="term" value="F:zinc ion binding"/>
    <property type="evidence" value="ECO:0007669"/>
    <property type="project" value="InterPro"/>
</dbReference>